<dbReference type="Gene3D" id="1.10.1130.10">
    <property type="entry name" value="Flavocytochrome C3, Chain A"/>
    <property type="match status" value="1"/>
</dbReference>
<feature type="signal peptide" evidence="13">
    <location>
        <begin position="1"/>
        <end position="32"/>
    </location>
</feature>
<organism evidence="15 16">
    <name type="scientific">Candidatus Lucifugimonas marina</name>
    <dbReference type="NCBI Taxonomy" id="3038979"/>
    <lineage>
        <taxon>Bacteria</taxon>
        <taxon>Bacillati</taxon>
        <taxon>Chloroflexota</taxon>
        <taxon>Dehalococcoidia</taxon>
        <taxon>SAR202 cluster</taxon>
        <taxon>Candidatus Lucifugimonadales</taxon>
        <taxon>Candidatus Lucifugimonadaceae</taxon>
        <taxon>Candidatus Lucifugimonas</taxon>
    </lineage>
</organism>
<reference evidence="15" key="2">
    <citation type="journal article" date="2023" name="Nat. Commun.">
        <title>Cultivation of marine bacteria of the SAR202 clade.</title>
        <authorList>
            <person name="Lim Y."/>
            <person name="Seo J.H."/>
            <person name="Giovannoni S.J."/>
            <person name="Kang I."/>
            <person name="Cho J.C."/>
        </authorList>
    </citation>
    <scope>NUCLEOTIDE SEQUENCE</scope>
    <source>
        <strain evidence="15">JH1073</strain>
    </source>
</reference>
<keyword evidence="9" id="KW-0249">Electron transport</keyword>
<protein>
    <recommendedName>
        <fullName evidence="3">Periplasmic nitrate reductase, electron transfer subunit</fullName>
    </recommendedName>
    <alternativeName>
        <fullName evidence="11">Diheme cytochrome c NapB</fullName>
    </alternativeName>
</protein>
<dbReference type="AlphaFoldDB" id="A0AAJ5ZES8"/>
<evidence type="ECO:0000313" key="16">
    <source>
        <dbReference type="Proteomes" id="UP001219901"/>
    </source>
</evidence>
<keyword evidence="4" id="KW-0813">Transport</keyword>
<evidence type="ECO:0000256" key="8">
    <source>
        <dbReference type="ARBA" id="ARBA00022764"/>
    </source>
</evidence>
<evidence type="ECO:0000256" key="13">
    <source>
        <dbReference type="SAM" id="SignalP"/>
    </source>
</evidence>
<comment type="subcellular location">
    <subcellularLocation>
        <location evidence="1">Periplasm</location>
    </subcellularLocation>
</comment>
<evidence type="ECO:0000256" key="10">
    <source>
        <dbReference type="ARBA" id="ARBA00023004"/>
    </source>
</evidence>
<dbReference type="Pfam" id="PF03892">
    <property type="entry name" value="NapB"/>
    <property type="match status" value="1"/>
</dbReference>
<evidence type="ECO:0000256" key="11">
    <source>
        <dbReference type="ARBA" id="ARBA00031832"/>
    </source>
</evidence>
<dbReference type="InterPro" id="IPR005591">
    <property type="entry name" value="NapB"/>
</dbReference>
<evidence type="ECO:0000256" key="1">
    <source>
        <dbReference type="ARBA" id="ARBA00004418"/>
    </source>
</evidence>
<evidence type="ECO:0000256" key="4">
    <source>
        <dbReference type="ARBA" id="ARBA00022448"/>
    </source>
</evidence>
<keyword evidence="6" id="KW-0479">Metal-binding</keyword>
<evidence type="ECO:0000256" key="7">
    <source>
        <dbReference type="ARBA" id="ARBA00022729"/>
    </source>
</evidence>
<comment type="similarity">
    <text evidence="2">Belongs to the NapB family.</text>
</comment>
<feature type="chain" id="PRO_5042462092" description="Periplasmic nitrate reductase, electron transfer subunit" evidence="13">
    <location>
        <begin position="33"/>
        <end position="222"/>
    </location>
</feature>
<dbReference type="EMBL" id="CP046147">
    <property type="protein sequence ID" value="WFG39655.1"/>
    <property type="molecule type" value="Genomic_DNA"/>
</dbReference>
<reference evidence="16 17" key="1">
    <citation type="submission" date="2019-11" db="EMBL/GenBank/DDBJ databases">
        <authorList>
            <person name="Cho J.-C."/>
        </authorList>
    </citation>
    <scope>NUCLEOTIDE SEQUENCE [LARGE SCALE GENOMIC DNA]</scope>
    <source>
        <strain evidence="15 16">JH1073</strain>
        <strain evidence="14 17">JH702</strain>
    </source>
</reference>
<dbReference type="Proteomes" id="UP001321249">
    <property type="component" value="Unassembled WGS sequence"/>
</dbReference>
<feature type="compositionally biased region" description="Low complexity" evidence="12">
    <location>
        <begin position="44"/>
        <end position="67"/>
    </location>
</feature>
<dbReference type="PANTHER" id="PTHR38604">
    <property type="entry name" value="PERIPLASMIC NITRATE REDUCTASE, ELECTRON TRANSFER SUBUNIT"/>
    <property type="match status" value="1"/>
</dbReference>
<keyword evidence="16" id="KW-1185">Reference proteome</keyword>
<evidence type="ECO:0000313" key="15">
    <source>
        <dbReference type="EMBL" id="WFG39655.1"/>
    </source>
</evidence>
<gene>
    <name evidence="14" type="ORF">GKO46_00735</name>
    <name evidence="15" type="ORF">GKO48_08490</name>
</gene>
<evidence type="ECO:0000256" key="5">
    <source>
        <dbReference type="ARBA" id="ARBA00022617"/>
    </source>
</evidence>
<dbReference type="EMBL" id="WMBE01000001">
    <property type="protein sequence ID" value="MDG0865597.1"/>
    <property type="molecule type" value="Genomic_DNA"/>
</dbReference>
<evidence type="ECO:0000256" key="6">
    <source>
        <dbReference type="ARBA" id="ARBA00022723"/>
    </source>
</evidence>
<dbReference type="GO" id="GO:0046872">
    <property type="term" value="F:metal ion binding"/>
    <property type="evidence" value="ECO:0007669"/>
    <property type="project" value="UniProtKB-KW"/>
</dbReference>
<feature type="region of interest" description="Disordered" evidence="12">
    <location>
        <begin position="40"/>
        <end position="107"/>
    </location>
</feature>
<sequence>MRSKNREVVMKNFSVTPTAKTLVIGFSLLALAMVACTSADDPDPTATQKPAPATQAPAPTATTEPQTGGETPLAPTETPVAVEEPTKAPDPTVAPVATQAPAPTATPDPFVTLKSIISGDVEPNRFIEVSPGDGELLERLFADAPPVAAHYIGDIRITLKSNQCITCHEGGFASGGSVATGIPISHYTDQYTMDVSNDLDPRRYMCTSCHVAQVTDPVPWAE</sequence>
<keyword evidence="5" id="KW-0349">Heme</keyword>
<proteinExistence type="inferred from homology"/>
<accession>A0AAJ5ZES8</accession>
<dbReference type="PANTHER" id="PTHR38604:SF1">
    <property type="entry name" value="PERIPLASMIC NITRATE REDUCTASE, ELECTRON TRANSFER SUBUNIT"/>
    <property type="match status" value="1"/>
</dbReference>
<evidence type="ECO:0000256" key="2">
    <source>
        <dbReference type="ARBA" id="ARBA00007368"/>
    </source>
</evidence>
<evidence type="ECO:0000256" key="12">
    <source>
        <dbReference type="SAM" id="MobiDB-lite"/>
    </source>
</evidence>
<name>A0AAJ5ZES8_9CHLR</name>
<keyword evidence="7 13" id="KW-0732">Signal</keyword>
<dbReference type="Proteomes" id="UP001219901">
    <property type="component" value="Chromosome"/>
</dbReference>
<evidence type="ECO:0000313" key="14">
    <source>
        <dbReference type="EMBL" id="MDG0865597.1"/>
    </source>
</evidence>
<keyword evidence="10" id="KW-0408">Iron</keyword>
<dbReference type="GO" id="GO:0009061">
    <property type="term" value="P:anaerobic respiration"/>
    <property type="evidence" value="ECO:0007669"/>
    <property type="project" value="InterPro"/>
</dbReference>
<evidence type="ECO:0000313" key="17">
    <source>
        <dbReference type="Proteomes" id="UP001321249"/>
    </source>
</evidence>
<reference evidence="16" key="3">
    <citation type="submission" date="2023-06" db="EMBL/GenBank/DDBJ databases">
        <title>Pangenomics reveal diversification of enzyme families and niche specialization in globally abundant SAR202 bacteria.</title>
        <authorList>
            <person name="Saw J.H.W."/>
        </authorList>
    </citation>
    <scope>NUCLEOTIDE SEQUENCE [LARGE SCALE GENOMIC DNA]</scope>
    <source>
        <strain evidence="16">JH1073</strain>
    </source>
</reference>
<feature type="compositionally biased region" description="Low complexity" evidence="12">
    <location>
        <begin position="89"/>
        <end position="107"/>
    </location>
</feature>
<keyword evidence="8" id="KW-0574">Periplasm</keyword>
<dbReference type="InterPro" id="IPR036280">
    <property type="entry name" value="Multihaem_cyt_sf"/>
</dbReference>
<evidence type="ECO:0000256" key="3">
    <source>
        <dbReference type="ARBA" id="ARBA00013773"/>
    </source>
</evidence>
<evidence type="ECO:0000256" key="9">
    <source>
        <dbReference type="ARBA" id="ARBA00022982"/>
    </source>
</evidence>
<dbReference type="RefSeq" id="WP_342841510.1">
    <property type="nucleotide sequence ID" value="NZ_CP046146.1"/>
</dbReference>
<dbReference type="SUPFAM" id="SSF48695">
    <property type="entry name" value="Multiheme cytochromes"/>
    <property type="match status" value="1"/>
</dbReference>
<dbReference type="GO" id="GO:0042597">
    <property type="term" value="C:periplasmic space"/>
    <property type="evidence" value="ECO:0007669"/>
    <property type="project" value="UniProtKB-SubCell"/>
</dbReference>